<dbReference type="AlphaFoldDB" id="A0A537J4Y4"/>
<dbReference type="InterPro" id="IPR050834">
    <property type="entry name" value="Glycosyltransf_2"/>
</dbReference>
<feature type="domain" description="Glycosyltransferase 2-like" evidence="1">
    <location>
        <begin position="6"/>
        <end position="120"/>
    </location>
</feature>
<proteinExistence type="predicted"/>
<reference evidence="2 3" key="1">
    <citation type="journal article" date="2019" name="Nat. Microbiol.">
        <title>Mediterranean grassland soil C-N compound turnover is dependent on rainfall and depth, and is mediated by genomically divergent microorganisms.</title>
        <authorList>
            <person name="Diamond S."/>
            <person name="Andeer P.F."/>
            <person name="Li Z."/>
            <person name="Crits-Christoph A."/>
            <person name="Burstein D."/>
            <person name="Anantharaman K."/>
            <person name="Lane K.R."/>
            <person name="Thomas B.C."/>
            <person name="Pan C."/>
            <person name="Northen T.R."/>
            <person name="Banfield J.F."/>
        </authorList>
    </citation>
    <scope>NUCLEOTIDE SEQUENCE [LARGE SCALE GENOMIC DNA]</scope>
    <source>
        <strain evidence="2">NP_6</strain>
    </source>
</reference>
<evidence type="ECO:0000259" key="1">
    <source>
        <dbReference type="Pfam" id="PF00535"/>
    </source>
</evidence>
<dbReference type="Proteomes" id="UP000318093">
    <property type="component" value="Unassembled WGS sequence"/>
</dbReference>
<dbReference type="Gene3D" id="3.90.550.10">
    <property type="entry name" value="Spore Coat Polysaccharide Biosynthesis Protein SpsA, Chain A"/>
    <property type="match status" value="1"/>
</dbReference>
<dbReference type="PANTHER" id="PTHR43685:SF3">
    <property type="entry name" value="SLR2126 PROTEIN"/>
    <property type="match status" value="1"/>
</dbReference>
<comment type="caution">
    <text evidence="2">The sequence shown here is derived from an EMBL/GenBank/DDBJ whole genome shotgun (WGS) entry which is preliminary data.</text>
</comment>
<dbReference type="InterPro" id="IPR029044">
    <property type="entry name" value="Nucleotide-diphossugar_trans"/>
</dbReference>
<accession>A0A537J4Y4</accession>
<evidence type="ECO:0000313" key="2">
    <source>
        <dbReference type="EMBL" id="TMI78553.1"/>
    </source>
</evidence>
<dbReference type="InterPro" id="IPR001173">
    <property type="entry name" value="Glyco_trans_2-like"/>
</dbReference>
<dbReference type="PANTHER" id="PTHR43685">
    <property type="entry name" value="GLYCOSYLTRANSFERASE"/>
    <property type="match status" value="1"/>
</dbReference>
<dbReference type="EMBL" id="VBAN01000408">
    <property type="protein sequence ID" value="TMI78553.1"/>
    <property type="molecule type" value="Genomic_DNA"/>
</dbReference>
<protein>
    <submittedName>
        <fullName evidence="2">Glycosyltransferase</fullName>
    </submittedName>
</protein>
<sequence length="316" mass="35303">MTIELSVITPTRDRASILTRCLDALAAQSLDPGRYEILVVDDGSTDDTPAVIEAARRTASCDIRGFRLDQRAGIPAARNLAVREARGTLIVFVDSDEFAPPSFLATHLNCHRQRGPNVICRGPVIVTHSLFKPFDTRGGILDMSTAYFDTDNASVRRDHLLRAGLFDEAFYPYGWEGLDLGFRLRALGLRRVFLRDAAIYHYRPEVSPDVLPGLFAKEEERALTALRFITKNPTLEARFATCLTPIHRWANAVQRGFGTVHAGNAVAWVDRARKWGLPGLARILLAGVLRSHYFDHFRAWEAAARSDGNQRDHPDL</sequence>
<evidence type="ECO:0000313" key="3">
    <source>
        <dbReference type="Proteomes" id="UP000318093"/>
    </source>
</evidence>
<keyword evidence="2" id="KW-0808">Transferase</keyword>
<gene>
    <name evidence="2" type="ORF">E6H03_11890</name>
</gene>
<dbReference type="GO" id="GO:0016740">
    <property type="term" value="F:transferase activity"/>
    <property type="evidence" value="ECO:0007669"/>
    <property type="project" value="UniProtKB-KW"/>
</dbReference>
<name>A0A537J4Y4_9BACT</name>
<dbReference type="SUPFAM" id="SSF53448">
    <property type="entry name" value="Nucleotide-diphospho-sugar transferases"/>
    <property type="match status" value="1"/>
</dbReference>
<organism evidence="2 3">
    <name type="scientific">Candidatus Segetimicrobium genomatis</name>
    <dbReference type="NCBI Taxonomy" id="2569760"/>
    <lineage>
        <taxon>Bacteria</taxon>
        <taxon>Bacillati</taxon>
        <taxon>Candidatus Sysuimicrobiota</taxon>
        <taxon>Candidatus Sysuimicrobiia</taxon>
        <taxon>Candidatus Sysuimicrobiales</taxon>
        <taxon>Candidatus Segetimicrobiaceae</taxon>
        <taxon>Candidatus Segetimicrobium</taxon>
    </lineage>
</organism>
<dbReference type="Pfam" id="PF00535">
    <property type="entry name" value="Glycos_transf_2"/>
    <property type="match status" value="1"/>
</dbReference>